<dbReference type="OrthoDB" id="303614at2759"/>
<evidence type="ECO:0000256" key="1">
    <source>
        <dbReference type="SAM" id="MobiDB-lite"/>
    </source>
</evidence>
<comment type="caution">
    <text evidence="3">The sequence shown here is derived from an EMBL/GenBank/DDBJ whole genome shotgun (WGS) entry which is preliminary data.</text>
</comment>
<protein>
    <submittedName>
        <fullName evidence="3">Putative serine/threonine-protein kinase</fullName>
    </submittedName>
</protein>
<organism evidence="3 4">
    <name type="scientific">Tetrabaena socialis</name>
    <dbReference type="NCBI Taxonomy" id="47790"/>
    <lineage>
        <taxon>Eukaryota</taxon>
        <taxon>Viridiplantae</taxon>
        <taxon>Chlorophyta</taxon>
        <taxon>core chlorophytes</taxon>
        <taxon>Chlorophyceae</taxon>
        <taxon>CS clade</taxon>
        <taxon>Chlamydomonadales</taxon>
        <taxon>Tetrabaenaceae</taxon>
        <taxon>Tetrabaena</taxon>
    </lineage>
</organism>
<dbReference type="Proteomes" id="UP000236333">
    <property type="component" value="Unassembled WGS sequence"/>
</dbReference>
<name>A0A2J7ZU25_9CHLO</name>
<keyword evidence="3" id="KW-0418">Kinase</keyword>
<evidence type="ECO:0000259" key="2">
    <source>
        <dbReference type="PROSITE" id="PS50011"/>
    </source>
</evidence>
<sequence>MLGASPRMSPRQSLSAAATDTPAPQARELTDAGVPIAIDLHYRTGGIDDAGTPATRTHSSPFCTRGPTEDTADVPVFSTNPSFTSALGFPYSSHERGFPTTDDEQTRLQALRSLDLLNTASFNSGGQRCKLDDEVELLLGTVMEVFHAKAAVLVLLEENNVIVRNSEAIDGRLLCTEFSHERGQPHLPTILLTALEVASAMQCLHSRGYMHGDLSAVNVLLADSPEAPPNPDATAAARGPGGAGPAADPHPPATGGVFARLAASRRWVAKVSDFGLTRHVPNPNEAHVSATYGVVTHCAPEVLRSHTQTQHQQDLFSRTTVAMSTGNCSDFKDVLHDSPASRSCGASSKSVQLPVNAASDVRLKQSCWCCVSSIKDIALQSQDQPKADSYSFGVLLWQMYTGSRPWANMNRFQIMRAVTSAGAVGLRFLPHQQPPPRYLELATRCLSPDPDERPTFAEICQELRLAMLELEAAA</sequence>
<feature type="region of interest" description="Disordered" evidence="1">
    <location>
        <begin position="49"/>
        <end position="68"/>
    </location>
</feature>
<dbReference type="InterPro" id="IPR051681">
    <property type="entry name" value="Ser/Thr_Kinases-Pseudokinases"/>
</dbReference>
<dbReference type="EMBL" id="PGGS01000468">
    <property type="protein sequence ID" value="PNH03748.1"/>
    <property type="molecule type" value="Genomic_DNA"/>
</dbReference>
<dbReference type="Pfam" id="PF07714">
    <property type="entry name" value="PK_Tyr_Ser-Thr"/>
    <property type="match status" value="2"/>
</dbReference>
<dbReference type="PROSITE" id="PS50011">
    <property type="entry name" value="PROTEIN_KINASE_DOM"/>
    <property type="match status" value="1"/>
</dbReference>
<gene>
    <name evidence="3" type="ORF">TSOC_010190</name>
</gene>
<feature type="domain" description="Protein kinase" evidence="2">
    <location>
        <begin position="76"/>
        <end position="465"/>
    </location>
</feature>
<dbReference type="InterPro" id="IPR001245">
    <property type="entry name" value="Ser-Thr/Tyr_kinase_cat_dom"/>
</dbReference>
<dbReference type="InterPro" id="IPR011009">
    <property type="entry name" value="Kinase-like_dom_sf"/>
</dbReference>
<accession>A0A2J7ZU25</accession>
<reference evidence="3 4" key="1">
    <citation type="journal article" date="2017" name="Mol. Biol. Evol.">
        <title>The 4-celled Tetrabaena socialis nuclear genome reveals the essential components for genetic control of cell number at the origin of multicellularity in the volvocine lineage.</title>
        <authorList>
            <person name="Featherston J."/>
            <person name="Arakaki Y."/>
            <person name="Hanschen E.R."/>
            <person name="Ferris P.J."/>
            <person name="Michod R.E."/>
            <person name="Olson B.J.S.C."/>
            <person name="Nozaki H."/>
            <person name="Durand P.M."/>
        </authorList>
    </citation>
    <scope>NUCLEOTIDE SEQUENCE [LARGE SCALE GENOMIC DNA]</scope>
    <source>
        <strain evidence="3 4">NIES-571</strain>
    </source>
</reference>
<keyword evidence="4" id="KW-1185">Reference proteome</keyword>
<dbReference type="GO" id="GO:0004674">
    <property type="term" value="F:protein serine/threonine kinase activity"/>
    <property type="evidence" value="ECO:0007669"/>
    <property type="project" value="TreeGrafter"/>
</dbReference>
<dbReference type="InterPro" id="IPR000719">
    <property type="entry name" value="Prot_kinase_dom"/>
</dbReference>
<keyword evidence="3" id="KW-0808">Transferase</keyword>
<evidence type="ECO:0000313" key="4">
    <source>
        <dbReference type="Proteomes" id="UP000236333"/>
    </source>
</evidence>
<dbReference type="PANTHER" id="PTHR44329:SF214">
    <property type="entry name" value="PROTEIN KINASE DOMAIN-CONTAINING PROTEIN"/>
    <property type="match status" value="1"/>
</dbReference>
<evidence type="ECO:0000313" key="3">
    <source>
        <dbReference type="EMBL" id="PNH03748.1"/>
    </source>
</evidence>
<feature type="region of interest" description="Disordered" evidence="1">
    <location>
        <begin position="225"/>
        <end position="254"/>
    </location>
</feature>
<dbReference type="PROSITE" id="PS00109">
    <property type="entry name" value="PROTEIN_KINASE_TYR"/>
    <property type="match status" value="1"/>
</dbReference>
<proteinExistence type="predicted"/>
<dbReference type="GO" id="GO:0005524">
    <property type="term" value="F:ATP binding"/>
    <property type="evidence" value="ECO:0007669"/>
    <property type="project" value="InterPro"/>
</dbReference>
<feature type="region of interest" description="Disordered" evidence="1">
    <location>
        <begin position="1"/>
        <end position="29"/>
    </location>
</feature>
<dbReference type="Gene3D" id="1.10.510.10">
    <property type="entry name" value="Transferase(Phosphotransferase) domain 1"/>
    <property type="match status" value="1"/>
</dbReference>
<dbReference type="InterPro" id="IPR008266">
    <property type="entry name" value="Tyr_kinase_AS"/>
</dbReference>
<dbReference type="AlphaFoldDB" id="A0A2J7ZU25"/>
<dbReference type="SUPFAM" id="SSF56112">
    <property type="entry name" value="Protein kinase-like (PK-like)"/>
    <property type="match status" value="2"/>
</dbReference>
<dbReference type="PANTHER" id="PTHR44329">
    <property type="entry name" value="SERINE/THREONINE-PROTEIN KINASE TNNI3K-RELATED"/>
    <property type="match status" value="1"/>
</dbReference>